<organism evidence="3 4">
    <name type="scientific">Astrephomene gubernaculifera</name>
    <dbReference type="NCBI Taxonomy" id="47775"/>
    <lineage>
        <taxon>Eukaryota</taxon>
        <taxon>Viridiplantae</taxon>
        <taxon>Chlorophyta</taxon>
        <taxon>core chlorophytes</taxon>
        <taxon>Chlorophyceae</taxon>
        <taxon>CS clade</taxon>
        <taxon>Chlamydomonadales</taxon>
        <taxon>Astrephomenaceae</taxon>
        <taxon>Astrephomene</taxon>
    </lineage>
</organism>
<evidence type="ECO:0000313" key="3">
    <source>
        <dbReference type="EMBL" id="GFR44594.1"/>
    </source>
</evidence>
<dbReference type="Proteomes" id="UP001054857">
    <property type="component" value="Unassembled WGS sequence"/>
</dbReference>
<name>A0AAD3DMH4_9CHLO</name>
<protein>
    <recommendedName>
        <fullName evidence="2">U-box domain-containing protein</fullName>
    </recommendedName>
</protein>
<feature type="compositionally biased region" description="Low complexity" evidence="1">
    <location>
        <begin position="153"/>
        <end position="165"/>
    </location>
</feature>
<gene>
    <name evidence="3" type="ORF">Agub_g5872</name>
</gene>
<keyword evidence="4" id="KW-1185">Reference proteome</keyword>
<dbReference type="InterPro" id="IPR003613">
    <property type="entry name" value="Ubox_domain"/>
</dbReference>
<feature type="non-terminal residue" evidence="3">
    <location>
        <position position="1"/>
    </location>
</feature>
<dbReference type="AlphaFoldDB" id="A0AAD3DMH4"/>
<sequence>MRPLSELEGELRAGVAHVAALRSQLAAAGRGAADLLLLGRWPPPLQLPPEAQAWGGGCCEEEEEGGGPAVPHGFLCPITHTLMSQPALLVSPQLSEASPTYELSAIRQWLRNSRTDPTTGRHLLTYHFIHNDNLRKAIEDWVHDRLARERLKQQQQQAQHQQGQQQHHHHYQPRQSPPHPHHMSAPDNNNTP</sequence>
<dbReference type="InterPro" id="IPR052085">
    <property type="entry name" value="WD-SAM-U-box"/>
</dbReference>
<proteinExistence type="predicted"/>
<dbReference type="GO" id="GO:0004842">
    <property type="term" value="F:ubiquitin-protein transferase activity"/>
    <property type="evidence" value="ECO:0007669"/>
    <property type="project" value="InterPro"/>
</dbReference>
<dbReference type="Gene3D" id="3.30.40.10">
    <property type="entry name" value="Zinc/RING finger domain, C3HC4 (zinc finger)"/>
    <property type="match status" value="1"/>
</dbReference>
<dbReference type="EMBL" id="BMAR01000008">
    <property type="protein sequence ID" value="GFR44594.1"/>
    <property type="molecule type" value="Genomic_DNA"/>
</dbReference>
<accession>A0AAD3DMH4</accession>
<dbReference type="GO" id="GO:0016567">
    <property type="term" value="P:protein ubiquitination"/>
    <property type="evidence" value="ECO:0007669"/>
    <property type="project" value="InterPro"/>
</dbReference>
<dbReference type="InterPro" id="IPR013083">
    <property type="entry name" value="Znf_RING/FYVE/PHD"/>
</dbReference>
<feature type="region of interest" description="Disordered" evidence="1">
    <location>
        <begin position="150"/>
        <end position="192"/>
    </location>
</feature>
<comment type="caution">
    <text evidence="3">The sequence shown here is derived from an EMBL/GenBank/DDBJ whole genome shotgun (WGS) entry which is preliminary data.</text>
</comment>
<dbReference type="SUPFAM" id="SSF57850">
    <property type="entry name" value="RING/U-box"/>
    <property type="match status" value="1"/>
</dbReference>
<dbReference type="PANTHER" id="PTHR46573:SF1">
    <property type="entry name" value="WD REPEAT, SAM AND U-BOX DOMAIN-CONTAINING PROTEIN 1"/>
    <property type="match status" value="1"/>
</dbReference>
<dbReference type="Pfam" id="PF04564">
    <property type="entry name" value="U-box"/>
    <property type="match status" value="1"/>
</dbReference>
<evidence type="ECO:0000313" key="4">
    <source>
        <dbReference type="Proteomes" id="UP001054857"/>
    </source>
</evidence>
<evidence type="ECO:0000259" key="2">
    <source>
        <dbReference type="SMART" id="SM00504"/>
    </source>
</evidence>
<dbReference type="SMART" id="SM00504">
    <property type="entry name" value="Ubox"/>
    <property type="match status" value="1"/>
</dbReference>
<dbReference type="PANTHER" id="PTHR46573">
    <property type="entry name" value="WD REPEAT, SAM AND U-BOX DOMAIN-CONTAINING PROTEIN 1"/>
    <property type="match status" value="1"/>
</dbReference>
<reference evidence="3 4" key="1">
    <citation type="journal article" date="2021" name="Sci. Rep.">
        <title>Genome sequencing of the multicellular alga Astrephomene provides insights into convergent evolution of germ-soma differentiation.</title>
        <authorList>
            <person name="Yamashita S."/>
            <person name="Yamamoto K."/>
            <person name="Matsuzaki R."/>
            <person name="Suzuki S."/>
            <person name="Yamaguchi H."/>
            <person name="Hirooka S."/>
            <person name="Minakuchi Y."/>
            <person name="Miyagishima S."/>
            <person name="Kawachi M."/>
            <person name="Toyoda A."/>
            <person name="Nozaki H."/>
        </authorList>
    </citation>
    <scope>NUCLEOTIDE SEQUENCE [LARGE SCALE GENOMIC DNA]</scope>
    <source>
        <strain evidence="3 4">NIES-4017</strain>
    </source>
</reference>
<feature type="domain" description="U-box" evidence="2">
    <location>
        <begin position="73"/>
        <end position="141"/>
    </location>
</feature>
<evidence type="ECO:0000256" key="1">
    <source>
        <dbReference type="SAM" id="MobiDB-lite"/>
    </source>
</evidence>